<reference evidence="1 2" key="1">
    <citation type="journal article" date="2013" name="Sci. Rep.">
        <title>Extraordinary expansion of a Sorangium cellulosum genome from an alkaline milieu.</title>
        <authorList>
            <person name="Han K."/>
            <person name="Li Z.F."/>
            <person name="Peng R."/>
            <person name="Zhu L.P."/>
            <person name="Zhou T."/>
            <person name="Wang L.G."/>
            <person name="Li S.G."/>
            <person name="Zhang X.B."/>
            <person name="Hu W."/>
            <person name="Wu Z.H."/>
            <person name="Qin N."/>
            <person name="Li Y.Z."/>
        </authorList>
    </citation>
    <scope>NUCLEOTIDE SEQUENCE [LARGE SCALE GENOMIC DNA]</scope>
    <source>
        <strain evidence="1 2">So0157-2</strain>
    </source>
</reference>
<proteinExistence type="predicted"/>
<protein>
    <submittedName>
        <fullName evidence="1">Uncharacterized protein</fullName>
    </submittedName>
</protein>
<dbReference type="Proteomes" id="UP000014803">
    <property type="component" value="Chromosome"/>
</dbReference>
<evidence type="ECO:0000313" key="2">
    <source>
        <dbReference type="Proteomes" id="UP000014803"/>
    </source>
</evidence>
<dbReference type="KEGG" id="scu:SCE1572_16990"/>
<accession>S4XVX4</accession>
<dbReference type="AlphaFoldDB" id="S4XVX4"/>
<dbReference type="HOGENOM" id="CLU_3376073_0_0_7"/>
<sequence>MVATSPRATPERAKSGEVAIQYRSYVDCVIGVRP</sequence>
<dbReference type="EMBL" id="CP003969">
    <property type="protein sequence ID" value="AGP36050.1"/>
    <property type="molecule type" value="Genomic_DNA"/>
</dbReference>
<organism evidence="1 2">
    <name type="scientific">Sorangium cellulosum So0157-2</name>
    <dbReference type="NCBI Taxonomy" id="1254432"/>
    <lineage>
        <taxon>Bacteria</taxon>
        <taxon>Pseudomonadati</taxon>
        <taxon>Myxococcota</taxon>
        <taxon>Polyangia</taxon>
        <taxon>Polyangiales</taxon>
        <taxon>Polyangiaceae</taxon>
        <taxon>Sorangium</taxon>
    </lineage>
</organism>
<gene>
    <name evidence="1" type="ORF">SCE1572_16990</name>
</gene>
<evidence type="ECO:0000313" key="1">
    <source>
        <dbReference type="EMBL" id="AGP36050.1"/>
    </source>
</evidence>
<name>S4XVX4_SORCE</name>